<evidence type="ECO:0000313" key="1">
    <source>
        <dbReference type="EMBL" id="AAO91152.1"/>
    </source>
</evidence>
<dbReference type="RefSeq" id="WP_010958354.1">
    <property type="nucleotide sequence ID" value="NC_002971.4"/>
</dbReference>
<reference evidence="1 2" key="2">
    <citation type="journal article" date="2009" name="Infect. Immun.">
        <title>Comparative genomics reveal extensive transposon-mediated genomic plasticity and diversity among potential effector proteins within the genus Coxiella.</title>
        <authorList>
            <person name="Beare P.A."/>
            <person name="Unsworth N."/>
            <person name="Andoh M."/>
            <person name="Voth D.E."/>
            <person name="Omsland A."/>
            <person name="Gilk S.D."/>
            <person name="Williams K.P."/>
            <person name="Sobral B.W."/>
            <person name="Kupko J.J.III."/>
            <person name="Porcella S.F."/>
            <person name="Samuel J.E."/>
            <person name="Heinzen R.A."/>
        </authorList>
    </citation>
    <scope>NUCLEOTIDE SEQUENCE [LARGE SCALE GENOMIC DNA]</scope>
    <source>
        <strain evidence="2">RSA 493 / Nine Mile phase I</strain>
    </source>
</reference>
<dbReference type="GeneID" id="1209567"/>
<accession>Q83B59</accession>
<dbReference type="EMBL" id="AE016828">
    <property type="protein sequence ID" value="AAO91152.1"/>
    <property type="molecule type" value="Genomic_DNA"/>
</dbReference>
<dbReference type="STRING" id="227377.CBU_1656"/>
<keyword evidence="2" id="KW-1185">Reference proteome</keyword>
<proteinExistence type="predicted"/>
<sequence length="33" mass="3909">MKRLISQRNYSAFEKIYSYPLYAVSKIALMLPL</sequence>
<dbReference type="HOGENOM" id="CLU_3381443_0_0_6"/>
<dbReference type="Proteomes" id="UP000002671">
    <property type="component" value="Chromosome"/>
</dbReference>
<evidence type="ECO:0000313" key="2">
    <source>
        <dbReference type="Proteomes" id="UP000002671"/>
    </source>
</evidence>
<dbReference type="KEGG" id="cbu:CBU_1656"/>
<organism evidence="1 2">
    <name type="scientific">Coxiella burnetii (strain RSA 493 / Nine Mile phase I)</name>
    <dbReference type="NCBI Taxonomy" id="227377"/>
    <lineage>
        <taxon>Bacteria</taxon>
        <taxon>Pseudomonadati</taxon>
        <taxon>Pseudomonadota</taxon>
        <taxon>Gammaproteobacteria</taxon>
        <taxon>Legionellales</taxon>
        <taxon>Coxiellaceae</taxon>
        <taxon>Coxiella</taxon>
    </lineage>
</organism>
<dbReference type="EnsemblBacteria" id="AAO91152">
    <property type="protein sequence ID" value="AAO91152"/>
    <property type="gene ID" value="CBU_1656"/>
</dbReference>
<reference evidence="1 2" key="1">
    <citation type="journal article" date="2003" name="Proc. Natl. Acad. Sci. U.S.A.">
        <title>Complete genome sequence of the Q-fever pathogen, Coxiella burnetii.</title>
        <authorList>
            <person name="Seshadri R."/>
            <person name="Paulsen I.T."/>
            <person name="Eisen J.A."/>
            <person name="Read T.D."/>
            <person name="Nelson K.E."/>
            <person name="Nelson W.C."/>
            <person name="Ward N.L."/>
            <person name="Tettelin H."/>
            <person name="Davidsen T.M."/>
            <person name="Beanan M.J."/>
            <person name="Deboy R.T."/>
            <person name="Daugherty S.C."/>
            <person name="Brinkac L.M."/>
            <person name="Madupu R."/>
            <person name="Dodson R.J."/>
            <person name="Khouri H.M."/>
            <person name="Lee K.H."/>
            <person name="Carty H.A."/>
            <person name="Scanlan D."/>
            <person name="Heinzen R.A."/>
            <person name="Thompson H.A."/>
            <person name="Samuel J.E."/>
            <person name="Fraser C.M."/>
            <person name="Heidelberg J.F."/>
        </authorList>
    </citation>
    <scope>NUCLEOTIDE SEQUENCE [LARGE SCALE GENOMIC DNA]</scope>
    <source>
        <strain evidence="2">RSA 493 / Nine Mile phase I</strain>
    </source>
</reference>
<protein>
    <submittedName>
        <fullName evidence="1">Uncharacterized protein</fullName>
    </submittedName>
</protein>
<dbReference type="AlphaFoldDB" id="Q83B59"/>
<gene>
    <name evidence="1" type="ordered locus">CBU_1656</name>
</gene>
<dbReference type="RefSeq" id="NP_820638.1">
    <property type="nucleotide sequence ID" value="NC_002971.4"/>
</dbReference>
<name>Q83B59_COXBU</name>